<reference evidence="1" key="2">
    <citation type="submission" date="2020-06" db="EMBL/GenBank/DDBJ databases">
        <authorList>
            <person name="Sheffer M."/>
        </authorList>
    </citation>
    <scope>NUCLEOTIDE SEQUENCE</scope>
</reference>
<sequence length="116" mass="12674">MCVVNETFLLDDKKCGLPCRGGVGSGVGNDVDCKCRAGGVGSVWGNECDCKWSRVVLEVVWVLECGIECRGWCWNVVGLIVDGMSRVVLEVVWVMSVDVMARWCWKGVGHECDCGL</sequence>
<organism evidence="1 2">
    <name type="scientific">Argiope bruennichi</name>
    <name type="common">Wasp spider</name>
    <name type="synonym">Aranea bruennichi</name>
    <dbReference type="NCBI Taxonomy" id="94029"/>
    <lineage>
        <taxon>Eukaryota</taxon>
        <taxon>Metazoa</taxon>
        <taxon>Ecdysozoa</taxon>
        <taxon>Arthropoda</taxon>
        <taxon>Chelicerata</taxon>
        <taxon>Arachnida</taxon>
        <taxon>Araneae</taxon>
        <taxon>Araneomorphae</taxon>
        <taxon>Entelegynae</taxon>
        <taxon>Araneoidea</taxon>
        <taxon>Araneidae</taxon>
        <taxon>Argiope</taxon>
    </lineage>
</organism>
<dbReference type="EMBL" id="JABXBU010002072">
    <property type="protein sequence ID" value="KAF8776943.1"/>
    <property type="molecule type" value="Genomic_DNA"/>
</dbReference>
<evidence type="ECO:0000313" key="1">
    <source>
        <dbReference type="EMBL" id="KAF8776943.1"/>
    </source>
</evidence>
<evidence type="ECO:0000313" key="2">
    <source>
        <dbReference type="Proteomes" id="UP000807504"/>
    </source>
</evidence>
<reference evidence="1" key="1">
    <citation type="journal article" date="2020" name="bioRxiv">
        <title>Chromosome-level reference genome of the European wasp spider Argiope bruennichi: a resource for studies on range expansion and evolutionary adaptation.</title>
        <authorList>
            <person name="Sheffer M.M."/>
            <person name="Hoppe A."/>
            <person name="Krehenwinkel H."/>
            <person name="Uhl G."/>
            <person name="Kuss A.W."/>
            <person name="Jensen L."/>
            <person name="Jensen C."/>
            <person name="Gillespie R.G."/>
            <person name="Hoff K.J."/>
            <person name="Prost S."/>
        </authorList>
    </citation>
    <scope>NUCLEOTIDE SEQUENCE</scope>
</reference>
<name>A0A8T0EM13_ARGBR</name>
<gene>
    <name evidence="1" type="ORF">HNY73_013877</name>
</gene>
<keyword evidence="2" id="KW-1185">Reference proteome</keyword>
<dbReference type="Proteomes" id="UP000807504">
    <property type="component" value="Unassembled WGS sequence"/>
</dbReference>
<proteinExistence type="predicted"/>
<protein>
    <submittedName>
        <fullName evidence="1">Uncharacterized protein</fullName>
    </submittedName>
</protein>
<dbReference type="AlphaFoldDB" id="A0A8T0EM13"/>
<comment type="caution">
    <text evidence="1">The sequence shown here is derived from an EMBL/GenBank/DDBJ whole genome shotgun (WGS) entry which is preliminary data.</text>
</comment>
<accession>A0A8T0EM13</accession>